<proteinExistence type="predicted"/>
<evidence type="ECO:0000256" key="3">
    <source>
        <dbReference type="SAM" id="MobiDB-lite"/>
    </source>
</evidence>
<dbReference type="Gene3D" id="2.60.120.200">
    <property type="match status" value="1"/>
</dbReference>
<feature type="compositionally biased region" description="Polar residues" evidence="3">
    <location>
        <begin position="469"/>
        <end position="482"/>
    </location>
</feature>
<keyword evidence="2" id="KW-1015">Disulfide bond</keyword>
<feature type="region of interest" description="Disordered" evidence="3">
    <location>
        <begin position="253"/>
        <end position="293"/>
    </location>
</feature>
<evidence type="ECO:0000256" key="2">
    <source>
        <dbReference type="ARBA" id="ARBA00023157"/>
    </source>
</evidence>
<dbReference type="SUPFAM" id="SSF49899">
    <property type="entry name" value="Concanavalin A-like lectins/glucanases"/>
    <property type="match status" value="1"/>
</dbReference>
<feature type="domain" description="LamG-like jellyroll fold" evidence="4">
    <location>
        <begin position="73"/>
        <end position="216"/>
    </location>
</feature>
<dbReference type="Proteomes" id="UP000762253">
    <property type="component" value="Unassembled WGS sequence"/>
</dbReference>
<dbReference type="Pfam" id="PF13385">
    <property type="entry name" value="Laminin_G_3"/>
    <property type="match status" value="1"/>
</dbReference>
<sequence>MLTIDKLRVGVAGISIGTLRRGNPPIDRMAQQAALSQTTMQETPQNDSFPTAPAFNGVSDKLDMPYAPELNPTSFTVEMWAMVGGGTGYQTIVTSVGGSPLEGRKGYLFCVTPSRQWQFWLGNGEPRAFWRVLTGPKVIPSVWTHLAGAYNQHSRIMTFYVNGQEVGRQIDVQYQPNDRNPMRVGAGATEQLGASPCFFCGKIAEVHIWDRVLSPIEIEALSAQQSIEIQAEPITEIDSPESASVEQDIHGTATQPLLNKDTPTPDSSKQGTGTVPSVTPTPSKPNSEKPITPPVVEQPLALKQPSTVTSMSDPPSVLWQIGRPGQAGIPVPTGAWTQVYNYTISADPDPLNRPIIPSCLVPPSASKIPNSTSQLNIHFVLAEDYTEGYLVLCYDRYGSGEDNIFLDGQLIARTPGADKVQLKQTQIPLGVVFKGLHTLSITVSNSADSAHVIDYLQLQTFKPMLSNLTSQLLPSGNQPRSRGNQPASQNAQQAQGGQGGGLLGGLLSPVTGIVGQVAGGAGNPAELVGGLVGQVAGAAGNPAELVGGLAGQVAGAAGNATGLVGGLVNQVAGAAGNPAELVGGLAGQVAGAAGNPAELVGGLAGQVAGLAGGLPGQSAASSGNHPAGATALSVEVVAQLAGLVNQLSVLIAQLGQMLNQLGIANQSAAVGMLQPQQLAQLSPQQLAQLSPQQLAQVYAAAQQVPGVAPQVASPMAALSPQQLAQLHEAARQILGIVPQVPSPIAGLSPQQLAQVYAAAQQASGITGLSPQQLAQVYAAAAQQARGIASQLPPGMAALPPELLAQLYRLQG</sequence>
<feature type="compositionally biased region" description="Low complexity" evidence="3">
    <location>
        <begin position="483"/>
        <end position="495"/>
    </location>
</feature>
<organism evidence="5 6">
    <name type="scientific">Brasilonema octagenarum UFV-OR1</name>
    <dbReference type="NCBI Taxonomy" id="417115"/>
    <lineage>
        <taxon>Bacteria</taxon>
        <taxon>Bacillati</taxon>
        <taxon>Cyanobacteriota</taxon>
        <taxon>Cyanophyceae</taxon>
        <taxon>Nostocales</taxon>
        <taxon>Scytonemataceae</taxon>
        <taxon>Brasilonema</taxon>
        <taxon>Octagenarum group</taxon>
    </lineage>
</organism>
<dbReference type="InterPro" id="IPR013320">
    <property type="entry name" value="ConA-like_dom_sf"/>
</dbReference>
<keyword evidence="1" id="KW-0732">Signal</keyword>
<feature type="compositionally biased region" description="Polar residues" evidence="3">
    <location>
        <begin position="253"/>
        <end position="270"/>
    </location>
</feature>
<feature type="region of interest" description="Disordered" evidence="3">
    <location>
        <begin position="469"/>
        <end position="497"/>
    </location>
</feature>
<dbReference type="EMBL" id="QMEC01000002">
    <property type="protein sequence ID" value="NMF61385.1"/>
    <property type="molecule type" value="Genomic_DNA"/>
</dbReference>
<dbReference type="SMART" id="SM00560">
    <property type="entry name" value="LamGL"/>
    <property type="match status" value="1"/>
</dbReference>
<dbReference type="RefSeq" id="WP_169262974.1">
    <property type="nucleotide sequence ID" value="NZ_QMEC01000002.1"/>
</dbReference>
<comment type="caution">
    <text evidence="5">The sequence shown here is derived from an EMBL/GenBank/DDBJ whole genome shotgun (WGS) entry which is preliminary data.</text>
</comment>
<gene>
    <name evidence="5" type="ORF">DP115_00700</name>
</gene>
<accession>A0ABX1LYV1</accession>
<evidence type="ECO:0000313" key="5">
    <source>
        <dbReference type="EMBL" id="NMF61385.1"/>
    </source>
</evidence>
<evidence type="ECO:0000313" key="6">
    <source>
        <dbReference type="Proteomes" id="UP000762253"/>
    </source>
</evidence>
<keyword evidence="6" id="KW-1185">Reference proteome</keyword>
<dbReference type="InterPro" id="IPR006558">
    <property type="entry name" value="LamG-like"/>
</dbReference>
<feature type="compositionally biased region" description="Low complexity" evidence="3">
    <location>
        <begin position="271"/>
        <end position="285"/>
    </location>
</feature>
<evidence type="ECO:0000256" key="1">
    <source>
        <dbReference type="ARBA" id="ARBA00022729"/>
    </source>
</evidence>
<reference evidence="5 6" key="1">
    <citation type="submission" date="2018-06" db="EMBL/GenBank/DDBJ databases">
        <title>Comparative genomics of Brasilonema spp. strains.</title>
        <authorList>
            <person name="Alvarenga D.O."/>
            <person name="Fiore M.F."/>
            <person name="Varani A.M."/>
        </authorList>
    </citation>
    <scope>NUCLEOTIDE SEQUENCE [LARGE SCALE GENOMIC DNA]</scope>
    <source>
        <strain evidence="5 6">UFV-OR1</strain>
    </source>
</reference>
<evidence type="ECO:0000259" key="4">
    <source>
        <dbReference type="SMART" id="SM00560"/>
    </source>
</evidence>
<protein>
    <recommendedName>
        <fullName evidence="4">LamG-like jellyroll fold domain-containing protein</fullName>
    </recommendedName>
</protein>
<name>A0ABX1LYV1_9CYAN</name>